<dbReference type="EC" id="3.1.4.-" evidence="8"/>
<keyword evidence="4 8" id="KW-0539">Nucleus</keyword>
<dbReference type="PANTHER" id="PTHR13522:SF3">
    <property type="entry name" value="U6 SNRNA PHOSPHODIESTERASE 1"/>
    <property type="match status" value="1"/>
</dbReference>
<evidence type="ECO:0000313" key="10">
    <source>
        <dbReference type="EMBL" id="CAB3267537.1"/>
    </source>
</evidence>
<evidence type="ECO:0000256" key="6">
    <source>
        <dbReference type="ARBA" id="ARBA00029305"/>
    </source>
</evidence>
<dbReference type="Gene3D" id="3.90.1140.10">
    <property type="entry name" value="Cyclic phosphodiesterase"/>
    <property type="match status" value="1"/>
</dbReference>
<keyword evidence="1 8" id="KW-0540">Nuclease</keyword>
<protein>
    <recommendedName>
        <fullName evidence="8">U6 snRNA phosphodiesterase</fullName>
        <ecNumber evidence="8">3.1.4.-</ecNumber>
    </recommendedName>
</protein>
<organism evidence="10">
    <name type="scientific">Phallusia mammillata</name>
    <dbReference type="NCBI Taxonomy" id="59560"/>
    <lineage>
        <taxon>Eukaryota</taxon>
        <taxon>Metazoa</taxon>
        <taxon>Chordata</taxon>
        <taxon>Tunicata</taxon>
        <taxon>Ascidiacea</taxon>
        <taxon>Phlebobranchia</taxon>
        <taxon>Ascidiidae</taxon>
        <taxon>Phallusia</taxon>
    </lineage>
</organism>
<evidence type="ECO:0000256" key="9">
    <source>
        <dbReference type="SAM" id="MobiDB-lite"/>
    </source>
</evidence>
<comment type="function">
    <text evidence="7">3'-5' RNA exonuclease that trims the 3' end of oligo(U) and oligo(A) tracts of the pre-U6 small nuclear RNA (snRNA) molecule, leading to the formation of a mature U6 snRNA 3' end-terminated with a 2',3'-cyclic phosphate. Participates in the U6 snRNA 3' end processing that prevents U6 snRNA degradation. In addition also removes uridines from the 3' end of U6atac snRNA and possibly the vault RNA VTRNA1-1.</text>
</comment>
<dbReference type="Pfam" id="PF09749">
    <property type="entry name" value="HVSL"/>
    <property type="match status" value="1"/>
</dbReference>
<dbReference type="GO" id="GO:0016829">
    <property type="term" value="F:lyase activity"/>
    <property type="evidence" value="ECO:0007669"/>
    <property type="project" value="UniProtKB-KW"/>
</dbReference>
<dbReference type="InterPro" id="IPR027521">
    <property type="entry name" value="Usb1"/>
</dbReference>
<evidence type="ECO:0000256" key="5">
    <source>
        <dbReference type="ARBA" id="ARBA00029300"/>
    </source>
</evidence>
<dbReference type="HAMAP" id="MF_03040">
    <property type="entry name" value="USB1"/>
    <property type="match status" value="1"/>
</dbReference>
<feature type="active site" description="Proton donor/acceptor" evidence="8">
    <location>
        <position position="201"/>
    </location>
</feature>
<evidence type="ECO:0000256" key="8">
    <source>
        <dbReference type="HAMAP-Rule" id="MF_03040"/>
    </source>
</evidence>
<keyword evidence="3" id="KW-0456">Lyase</keyword>
<sequence length="260" mass="29964">MSSLSALCDAYGSESESDDSSQYESEPKIAEKPKLPMPKEISSLFETKQQDPNQDHQGRIRSFAHERGNWATYVYIPYPKDLFKELKFHVESIFNTTFGSSWQVIDDFHVTVSKTVVIPHHCIDPLVESLQEKLKELQPFSITFTADDLKVFVNDEKTRSFCGFKVQVPLTRQILAQVVQSVDETFVEFHCEKYYINPSFHMSIAWCLGEVKDRNRLVKQLAESWTSVEIENPELFTFNVTNIVCKSGNKQFYLQLKAPS</sequence>
<gene>
    <name evidence="10" type="primary">Usb1</name>
</gene>
<evidence type="ECO:0000256" key="7">
    <source>
        <dbReference type="ARBA" id="ARBA00046102"/>
    </source>
</evidence>
<dbReference type="GO" id="GO:1990838">
    <property type="term" value="F:poly(U)-specific exoribonuclease activity, producing 3' uridine cyclic phosphate ends"/>
    <property type="evidence" value="ECO:0007669"/>
    <property type="project" value="UniProtKB-UniRule"/>
</dbReference>
<reference evidence="10" key="1">
    <citation type="submission" date="2020-04" db="EMBL/GenBank/DDBJ databases">
        <authorList>
            <person name="Neveu A P."/>
        </authorList>
    </citation>
    <scope>NUCLEOTIDE SEQUENCE</scope>
    <source>
        <tissue evidence="10">Whole embryo</tissue>
    </source>
</reference>
<dbReference type="PANTHER" id="PTHR13522">
    <property type="entry name" value="U6 SNRNA PHOSPHODIESTERASE 1"/>
    <property type="match status" value="1"/>
</dbReference>
<evidence type="ECO:0000256" key="2">
    <source>
        <dbReference type="ARBA" id="ARBA00022801"/>
    </source>
</evidence>
<feature type="compositionally biased region" description="Basic and acidic residues" evidence="9">
    <location>
        <begin position="25"/>
        <end position="34"/>
    </location>
</feature>
<evidence type="ECO:0000256" key="1">
    <source>
        <dbReference type="ARBA" id="ARBA00022722"/>
    </source>
</evidence>
<comment type="similarity">
    <text evidence="8">Belongs to the 2H phosphoesterase superfamily. USB1 family.</text>
</comment>
<dbReference type="InterPro" id="IPR009097">
    <property type="entry name" value="Cyclic_Pdiesterase"/>
</dbReference>
<evidence type="ECO:0000256" key="3">
    <source>
        <dbReference type="ARBA" id="ARBA00023239"/>
    </source>
</evidence>
<evidence type="ECO:0000256" key="4">
    <source>
        <dbReference type="ARBA" id="ARBA00023242"/>
    </source>
</evidence>
<dbReference type="SUPFAM" id="SSF55144">
    <property type="entry name" value="LigT-like"/>
    <property type="match status" value="1"/>
</dbReference>
<comment type="subcellular location">
    <subcellularLocation>
        <location evidence="8">Nucleus</location>
    </subcellularLocation>
</comment>
<comment type="function">
    <text evidence="8">Phosphodiesterase responsible for the U6 snRNA 3' end processing. Acts as an exoribonuclease (RNase) responsible for trimming the poly(U) tract of the last nucleotides in the pre-U6 snRNA molecule, leading to the formation of mature U6 snRNA.</text>
</comment>
<name>A0A6F9DVQ3_9ASCI</name>
<accession>A0A6F9DVQ3</accession>
<feature type="region of interest" description="Disordered" evidence="9">
    <location>
        <begin position="1"/>
        <end position="57"/>
    </location>
</feature>
<dbReference type="AlphaFoldDB" id="A0A6F9DVQ3"/>
<keyword evidence="2 8" id="KW-0378">Hydrolase</keyword>
<dbReference type="GO" id="GO:0005634">
    <property type="term" value="C:nucleus"/>
    <property type="evidence" value="ECO:0007669"/>
    <property type="project" value="UniProtKB-SubCell"/>
</dbReference>
<comment type="catalytic activity">
    <reaction evidence="5">
        <text>a 3'-end uridylyl-uridine-RNA = a 3'-end 2',3'-cyclophospho-uridine-RNA + uridine</text>
        <dbReference type="Rhea" id="RHEA:46052"/>
        <dbReference type="Rhea" id="RHEA-COMP:17384"/>
        <dbReference type="Rhea" id="RHEA-COMP:17385"/>
        <dbReference type="ChEBI" id="CHEBI:16704"/>
        <dbReference type="ChEBI" id="CHEBI:85643"/>
        <dbReference type="ChEBI" id="CHEBI:85644"/>
    </reaction>
    <physiologicalReaction direction="left-to-right" evidence="5">
        <dbReference type="Rhea" id="RHEA:46053"/>
    </physiologicalReaction>
</comment>
<dbReference type="EMBL" id="LR791675">
    <property type="protein sequence ID" value="CAB3267537.1"/>
    <property type="molecule type" value="mRNA"/>
</dbReference>
<feature type="active site" description="Proton donor/acceptor" evidence="8">
    <location>
        <position position="109"/>
    </location>
</feature>
<proteinExistence type="evidence at transcript level"/>
<dbReference type="GO" id="GO:0034477">
    <property type="term" value="P:U6 snRNA 3'-end processing"/>
    <property type="evidence" value="ECO:0007669"/>
    <property type="project" value="UniProtKB-UniRule"/>
</dbReference>
<comment type="catalytic activity">
    <reaction evidence="6">
        <text>a 3'-end uridylyl-adenosine-RNA = a 3'-end 2',3'-cyclophospho-uridine-RNA + adenosine</text>
        <dbReference type="Rhea" id="RHEA:67896"/>
        <dbReference type="Rhea" id="RHEA-COMP:17385"/>
        <dbReference type="Rhea" id="RHEA-COMP:17386"/>
        <dbReference type="ChEBI" id="CHEBI:16335"/>
        <dbReference type="ChEBI" id="CHEBI:85644"/>
        <dbReference type="ChEBI" id="CHEBI:176518"/>
    </reaction>
    <physiologicalReaction direction="left-to-right" evidence="6">
        <dbReference type="Rhea" id="RHEA:67897"/>
    </physiologicalReaction>
</comment>